<accession>A0A7D6I1L2</accession>
<sequence>MTGLRITLRSPAAWLAVVAVVLYTLLWVAHRQHWGWLHTVDWALLNPAHDIGTKHAGWVRFWFVVSFVLGPVPLRLFGLVVAAFALARRQLRLALLVLTCAVLSGLVTWAAKGLAGRPRPSTALVVASETSFPSGHALETMSGVLALLTCLLPLLATRRLRMSAVAAGALSVFTVGVARVALNVHHPSDVVAGWALGYAFFILCMCVLRPSPSRRRDPIGP</sequence>
<dbReference type="KEGG" id="mgor:H0P51_03105"/>
<proteinExistence type="predicted"/>
<reference evidence="4" key="1">
    <citation type="submission" date="2020-07" db="EMBL/GenBank/DDBJ databases">
        <title>Description of Mycobacterium gordonae subsp. intergordonae subsp.nov. and Mycobacterium gordonae subsp. gordonae subsp. nov.</title>
        <authorList>
            <person name="Yu X."/>
        </authorList>
    </citation>
    <scope>NUCLEOTIDE SEQUENCE [LARGE SCALE GENOMIC DNA]</scope>
    <source>
        <strain evidence="4">24</strain>
    </source>
</reference>
<dbReference type="CDD" id="cd03392">
    <property type="entry name" value="PAP2_like_2"/>
    <property type="match status" value="1"/>
</dbReference>
<feature type="transmembrane region" description="Helical" evidence="1">
    <location>
        <begin position="93"/>
        <end position="115"/>
    </location>
</feature>
<keyword evidence="1" id="KW-0812">Transmembrane</keyword>
<name>A0A7D6I1L2_9MYCO</name>
<dbReference type="InterPro" id="IPR036938">
    <property type="entry name" value="PAP2/HPO_sf"/>
</dbReference>
<organism evidence="3 4">
    <name type="scientific">Mycobacterium vicinigordonae</name>
    <dbReference type="NCBI Taxonomy" id="1719132"/>
    <lineage>
        <taxon>Bacteria</taxon>
        <taxon>Bacillati</taxon>
        <taxon>Actinomycetota</taxon>
        <taxon>Actinomycetes</taxon>
        <taxon>Mycobacteriales</taxon>
        <taxon>Mycobacteriaceae</taxon>
        <taxon>Mycobacterium</taxon>
    </lineage>
</organism>
<keyword evidence="1" id="KW-0472">Membrane</keyword>
<feature type="transmembrane region" description="Helical" evidence="1">
    <location>
        <begin position="12"/>
        <end position="30"/>
    </location>
</feature>
<feature type="domain" description="Phosphatidic acid phosphatase type 2/haloperoxidase" evidence="2">
    <location>
        <begin position="91"/>
        <end position="205"/>
    </location>
</feature>
<dbReference type="SMART" id="SM00014">
    <property type="entry name" value="acidPPc"/>
    <property type="match status" value="1"/>
</dbReference>
<dbReference type="Proteomes" id="UP000510682">
    <property type="component" value="Chromosome"/>
</dbReference>
<gene>
    <name evidence="3" type="ORF">H0P51_03105</name>
</gene>
<feature type="transmembrane region" description="Helical" evidence="1">
    <location>
        <begin position="163"/>
        <end position="184"/>
    </location>
</feature>
<evidence type="ECO:0000313" key="4">
    <source>
        <dbReference type="Proteomes" id="UP000510682"/>
    </source>
</evidence>
<protein>
    <submittedName>
        <fullName evidence="3">Phosphatase PAP2 family protein</fullName>
    </submittedName>
</protein>
<dbReference type="PANTHER" id="PTHR14969:SF13">
    <property type="entry name" value="AT30094P"/>
    <property type="match status" value="1"/>
</dbReference>
<keyword evidence="4" id="KW-1185">Reference proteome</keyword>
<feature type="transmembrane region" description="Helical" evidence="1">
    <location>
        <begin position="61"/>
        <end position="86"/>
    </location>
</feature>
<keyword evidence="1" id="KW-1133">Transmembrane helix</keyword>
<dbReference type="SUPFAM" id="SSF48317">
    <property type="entry name" value="Acid phosphatase/Vanadium-dependent haloperoxidase"/>
    <property type="match status" value="1"/>
</dbReference>
<dbReference type="AlphaFoldDB" id="A0A7D6I1L2"/>
<dbReference type="EMBL" id="CP059165">
    <property type="protein sequence ID" value="QLL07994.1"/>
    <property type="molecule type" value="Genomic_DNA"/>
</dbReference>
<reference evidence="4" key="3">
    <citation type="submission" date="2023-07" db="EMBL/GenBank/DDBJ databases">
        <title>Description of Mycobacterium gordonae subsp. intergordonae subsp.nov. and Mycobacterium gordonae subsp. gordonae subsp. nov.</title>
        <authorList>
            <person name="Huang H."/>
        </authorList>
    </citation>
    <scope>NUCLEOTIDE SEQUENCE [LARGE SCALE GENOMIC DNA]</scope>
    <source>
        <strain evidence="4">24</strain>
    </source>
</reference>
<evidence type="ECO:0000313" key="3">
    <source>
        <dbReference type="EMBL" id="QLL07994.1"/>
    </source>
</evidence>
<dbReference type="InterPro" id="IPR000326">
    <property type="entry name" value="PAP2/HPO"/>
</dbReference>
<dbReference type="Gene3D" id="1.20.144.10">
    <property type="entry name" value="Phosphatidic acid phosphatase type 2/haloperoxidase"/>
    <property type="match status" value="1"/>
</dbReference>
<evidence type="ECO:0000259" key="2">
    <source>
        <dbReference type="SMART" id="SM00014"/>
    </source>
</evidence>
<feature type="transmembrane region" description="Helical" evidence="1">
    <location>
        <begin position="135"/>
        <end position="156"/>
    </location>
</feature>
<evidence type="ECO:0000256" key="1">
    <source>
        <dbReference type="SAM" id="Phobius"/>
    </source>
</evidence>
<dbReference type="PANTHER" id="PTHR14969">
    <property type="entry name" value="SPHINGOSINE-1-PHOSPHATE PHOSPHOHYDROLASE"/>
    <property type="match status" value="1"/>
</dbReference>
<reference evidence="3 4" key="2">
    <citation type="submission" date="2020-07" db="EMBL/GenBank/DDBJ databases">
        <authorList>
            <person name="Yu X."/>
        </authorList>
    </citation>
    <scope>NUCLEOTIDE SEQUENCE [LARGE SCALE GENOMIC DNA]</scope>
    <source>
        <strain evidence="4">24</strain>
    </source>
</reference>
<dbReference type="Pfam" id="PF01569">
    <property type="entry name" value="PAP2"/>
    <property type="match status" value="1"/>
</dbReference>
<feature type="transmembrane region" description="Helical" evidence="1">
    <location>
        <begin position="190"/>
        <end position="208"/>
    </location>
</feature>